<evidence type="ECO:0000256" key="6">
    <source>
        <dbReference type="ARBA" id="ARBA00023242"/>
    </source>
</evidence>
<dbReference type="Gene3D" id="1.10.20.10">
    <property type="entry name" value="Histone, subunit A"/>
    <property type="match status" value="1"/>
</dbReference>
<name>A0A3N7H375_POPTR</name>
<dbReference type="SMART" id="SM00576">
    <property type="entry name" value="BTP"/>
    <property type="match status" value="1"/>
</dbReference>
<sequence length="357" mass="39418">MSNGGEENTPGRPKSDDFGRAVSRMAVAQICESAGFDGFKKSALDSLSDVTIQYLCDLGKTARFYANLSGRTQCHFFDIVRSFEDIIIGASHGFLGASSSDNCLVNSGTIKELIDFVGSNDEIPFAQPVPRFPVIRDRKLIPTFEKMSEVPPGKHIPAWLPALPDPHTYLHTPMWNERLVDPRAETIEQARQRRKAERALLSLQKRLLSNGSAGASSSGISNNVKESGVVDSGQFLAMPSESVKKDVSPVVLSDKLKNHISVMQAFAPAIEAAKEGGICDDGDFERKTLPEKRPAVIFKFKTGKKLLGESLDLSLSKKGGRRTGHWLGRDDERDDKKRRAEYILRQSMENPQELTQL</sequence>
<dbReference type="EMBL" id="CM009305">
    <property type="protein sequence ID" value="RQP01532.1"/>
    <property type="molecule type" value="Genomic_DNA"/>
</dbReference>
<evidence type="ECO:0000256" key="4">
    <source>
        <dbReference type="ARBA" id="ARBA00023015"/>
    </source>
</evidence>
<dbReference type="OMA" id="QALCHER"/>
<dbReference type="STRING" id="3694.A0A3N7H375"/>
<dbReference type="InParanoid" id="A0A3N7H375"/>
<keyword evidence="4" id="KW-0805">Transcription regulation</keyword>
<keyword evidence="5" id="KW-0804">Transcription</keyword>
<dbReference type="GO" id="GO:0006366">
    <property type="term" value="P:transcription by RNA polymerase II"/>
    <property type="evidence" value="ECO:0000318"/>
    <property type="project" value="GO_Central"/>
</dbReference>
<proteinExistence type="inferred from homology"/>
<dbReference type="Proteomes" id="UP000006729">
    <property type="component" value="Chromosome 16"/>
</dbReference>
<evidence type="ECO:0000256" key="3">
    <source>
        <dbReference type="ARBA" id="ARBA00017307"/>
    </source>
</evidence>
<dbReference type="OrthoDB" id="436852at2759"/>
<feature type="domain" description="Bromodomain associated" evidence="7">
    <location>
        <begin position="16"/>
        <end position="92"/>
    </location>
</feature>
<dbReference type="GO" id="GO:0005669">
    <property type="term" value="C:transcription factor TFIID complex"/>
    <property type="evidence" value="ECO:0000318"/>
    <property type="project" value="GO_Central"/>
</dbReference>
<keyword evidence="9" id="KW-1185">Reference proteome</keyword>
<evidence type="ECO:0000256" key="2">
    <source>
        <dbReference type="ARBA" id="ARBA00008767"/>
    </source>
</evidence>
<dbReference type="CDD" id="cd00076">
    <property type="entry name" value="HFD_SF"/>
    <property type="match status" value="1"/>
</dbReference>
<protein>
    <recommendedName>
        <fullName evidence="3">Transcription initiation factor TFIID subunit 8</fullName>
    </recommendedName>
</protein>
<dbReference type="AlphaFoldDB" id="A0A3N7H375"/>
<keyword evidence="6" id="KW-0539">Nucleus</keyword>
<evidence type="ECO:0000313" key="9">
    <source>
        <dbReference type="Proteomes" id="UP000006729"/>
    </source>
</evidence>
<comment type="subcellular location">
    <subcellularLocation>
        <location evidence="1">Nucleus</location>
    </subcellularLocation>
</comment>
<organism evidence="8 9">
    <name type="scientific">Populus trichocarpa</name>
    <name type="common">Western balsam poplar</name>
    <name type="synonym">Populus balsamifera subsp. trichocarpa</name>
    <dbReference type="NCBI Taxonomy" id="3694"/>
    <lineage>
        <taxon>Eukaryota</taxon>
        <taxon>Viridiplantae</taxon>
        <taxon>Streptophyta</taxon>
        <taxon>Embryophyta</taxon>
        <taxon>Tracheophyta</taxon>
        <taxon>Spermatophyta</taxon>
        <taxon>Magnoliopsida</taxon>
        <taxon>eudicotyledons</taxon>
        <taxon>Gunneridae</taxon>
        <taxon>Pentapetalae</taxon>
        <taxon>rosids</taxon>
        <taxon>fabids</taxon>
        <taxon>Malpighiales</taxon>
        <taxon>Salicaceae</taxon>
        <taxon>Saliceae</taxon>
        <taxon>Populus</taxon>
    </lineage>
</organism>
<evidence type="ECO:0000256" key="5">
    <source>
        <dbReference type="ARBA" id="ARBA00023163"/>
    </source>
</evidence>
<evidence type="ECO:0000259" key="7">
    <source>
        <dbReference type="SMART" id="SM00576"/>
    </source>
</evidence>
<reference evidence="8 9" key="1">
    <citation type="journal article" date="2006" name="Science">
        <title>The genome of black cottonwood, Populus trichocarpa (Torr. &amp; Gray).</title>
        <authorList>
            <person name="Tuskan G.A."/>
            <person name="Difazio S."/>
            <person name="Jansson S."/>
            <person name="Bohlmann J."/>
            <person name="Grigoriev I."/>
            <person name="Hellsten U."/>
            <person name="Putnam N."/>
            <person name="Ralph S."/>
            <person name="Rombauts S."/>
            <person name="Salamov A."/>
            <person name="Schein J."/>
            <person name="Sterck L."/>
            <person name="Aerts A."/>
            <person name="Bhalerao R.R."/>
            <person name="Bhalerao R.P."/>
            <person name="Blaudez D."/>
            <person name="Boerjan W."/>
            <person name="Brun A."/>
            <person name="Brunner A."/>
            <person name="Busov V."/>
            <person name="Campbell M."/>
            <person name="Carlson J."/>
            <person name="Chalot M."/>
            <person name="Chapman J."/>
            <person name="Chen G.L."/>
            <person name="Cooper D."/>
            <person name="Coutinho P.M."/>
            <person name="Couturier J."/>
            <person name="Covert S."/>
            <person name="Cronk Q."/>
            <person name="Cunningham R."/>
            <person name="Davis J."/>
            <person name="Degroeve S."/>
            <person name="Dejardin A."/>
            <person name="Depamphilis C."/>
            <person name="Detter J."/>
            <person name="Dirks B."/>
            <person name="Dubchak I."/>
            <person name="Duplessis S."/>
            <person name="Ehlting J."/>
            <person name="Ellis B."/>
            <person name="Gendler K."/>
            <person name="Goodstein D."/>
            <person name="Gribskov M."/>
            <person name="Grimwood J."/>
            <person name="Groover A."/>
            <person name="Gunter L."/>
            <person name="Hamberger B."/>
            <person name="Heinze B."/>
            <person name="Helariutta Y."/>
            <person name="Henrissat B."/>
            <person name="Holligan D."/>
            <person name="Holt R."/>
            <person name="Huang W."/>
            <person name="Islam-Faridi N."/>
            <person name="Jones S."/>
            <person name="Jones-Rhoades M."/>
            <person name="Jorgensen R."/>
            <person name="Joshi C."/>
            <person name="Kangasjarvi J."/>
            <person name="Karlsson J."/>
            <person name="Kelleher C."/>
            <person name="Kirkpatrick R."/>
            <person name="Kirst M."/>
            <person name="Kohler A."/>
            <person name="Kalluri U."/>
            <person name="Larimer F."/>
            <person name="Leebens-Mack J."/>
            <person name="Leple J.C."/>
            <person name="Locascio P."/>
            <person name="Lou Y."/>
            <person name="Lucas S."/>
            <person name="Martin F."/>
            <person name="Montanini B."/>
            <person name="Napoli C."/>
            <person name="Nelson D.R."/>
            <person name="Nelson C."/>
            <person name="Nieminen K."/>
            <person name="Nilsson O."/>
            <person name="Pereda V."/>
            <person name="Peter G."/>
            <person name="Philippe R."/>
            <person name="Pilate G."/>
            <person name="Poliakov A."/>
            <person name="Razumovskaya J."/>
            <person name="Richardson P."/>
            <person name="Rinaldi C."/>
            <person name="Ritland K."/>
            <person name="Rouze P."/>
            <person name="Ryaboy D."/>
            <person name="Schmutz J."/>
            <person name="Schrader J."/>
            <person name="Segerman B."/>
            <person name="Shin H."/>
            <person name="Siddiqui A."/>
            <person name="Sterky F."/>
            <person name="Terry A."/>
            <person name="Tsai C.J."/>
            <person name="Uberbacher E."/>
            <person name="Unneberg P."/>
            <person name="Vahala J."/>
            <person name="Wall K."/>
            <person name="Wessler S."/>
            <person name="Yang G."/>
            <person name="Yin T."/>
            <person name="Douglas C."/>
            <person name="Marra M."/>
            <person name="Sandberg G."/>
            <person name="Van de Peer Y."/>
            <person name="Rokhsar D."/>
        </authorList>
    </citation>
    <scope>NUCLEOTIDE SEQUENCE [LARGE SCALE GENOMIC DNA]</scope>
    <source>
        <strain evidence="9">cv. Nisqually</strain>
    </source>
</reference>
<dbReference type="FunCoup" id="A0A3N7H375">
    <property type="interactions" value="3596"/>
</dbReference>
<gene>
    <name evidence="8" type="ORF">POPTR_016G092000</name>
</gene>
<evidence type="ECO:0000313" key="8">
    <source>
        <dbReference type="EMBL" id="RQP01532.1"/>
    </source>
</evidence>
<dbReference type="Gramene" id="Potri.016G092000.2.v4.1">
    <property type="protein sequence ID" value="Potri.016G092000.2.v4.1"/>
    <property type="gene ID" value="Potri.016G092000.v4.1"/>
</dbReference>
<dbReference type="InterPro" id="IPR019473">
    <property type="entry name" value="TFIID_su8_C"/>
</dbReference>
<dbReference type="SMR" id="A0A3N7H375"/>
<dbReference type="PANTHER" id="PTHR46338">
    <property type="entry name" value="TRANSCRIPTION INITIATION FACTOR TFIID SUBUNIT 8"/>
    <property type="match status" value="1"/>
</dbReference>
<dbReference type="InterPro" id="IPR006565">
    <property type="entry name" value="BTP"/>
</dbReference>
<dbReference type="PANTHER" id="PTHR46338:SF1">
    <property type="entry name" value="TRANSCRIPTION INITIATION FACTOR TFIID SUBUNIT 8"/>
    <property type="match status" value="1"/>
</dbReference>
<dbReference type="CDD" id="cd08049">
    <property type="entry name" value="TAF8"/>
    <property type="match status" value="1"/>
</dbReference>
<dbReference type="InterPro" id="IPR037818">
    <property type="entry name" value="TAF8"/>
</dbReference>
<dbReference type="Pfam" id="PF10406">
    <property type="entry name" value="TAF8_C"/>
    <property type="match status" value="1"/>
</dbReference>
<dbReference type="Pfam" id="PF07524">
    <property type="entry name" value="Bromo_TP"/>
    <property type="match status" value="1"/>
</dbReference>
<accession>A0A3N7H375</accession>
<dbReference type="InterPro" id="IPR009072">
    <property type="entry name" value="Histone-fold"/>
</dbReference>
<dbReference type="GO" id="GO:0046982">
    <property type="term" value="F:protein heterodimerization activity"/>
    <property type="evidence" value="ECO:0007669"/>
    <property type="project" value="InterPro"/>
</dbReference>
<evidence type="ECO:0000256" key="1">
    <source>
        <dbReference type="ARBA" id="ARBA00004123"/>
    </source>
</evidence>
<comment type="similarity">
    <text evidence="2">Belongs to the TAF8 family.</text>
</comment>